<evidence type="ECO:0000313" key="2">
    <source>
        <dbReference type="Proteomes" id="UP000784294"/>
    </source>
</evidence>
<protein>
    <submittedName>
        <fullName evidence="1">Uncharacterized protein</fullName>
    </submittedName>
</protein>
<accession>A0A3S5ASS1</accession>
<comment type="caution">
    <text evidence="1">The sequence shown here is derived from an EMBL/GenBank/DDBJ whole genome shotgun (WGS) entry which is preliminary data.</text>
</comment>
<dbReference type="Proteomes" id="UP000784294">
    <property type="component" value="Unassembled WGS sequence"/>
</dbReference>
<proteinExistence type="predicted"/>
<organism evidence="1 2">
    <name type="scientific">Protopolystoma xenopodis</name>
    <dbReference type="NCBI Taxonomy" id="117903"/>
    <lineage>
        <taxon>Eukaryota</taxon>
        <taxon>Metazoa</taxon>
        <taxon>Spiralia</taxon>
        <taxon>Lophotrochozoa</taxon>
        <taxon>Platyhelminthes</taxon>
        <taxon>Monogenea</taxon>
        <taxon>Polyopisthocotylea</taxon>
        <taxon>Polystomatidea</taxon>
        <taxon>Polystomatidae</taxon>
        <taxon>Protopolystoma</taxon>
    </lineage>
</organism>
<keyword evidence="2" id="KW-1185">Reference proteome</keyword>
<sequence length="49" mass="5522">MDLCLQLRLFEADVHSAMDCLRQDVVPSNLLASTEATACPGWYPFNHLE</sequence>
<dbReference type="EMBL" id="CAAALY010298178">
    <property type="protein sequence ID" value="VEL44412.1"/>
    <property type="molecule type" value="Genomic_DNA"/>
</dbReference>
<evidence type="ECO:0000313" key="1">
    <source>
        <dbReference type="EMBL" id="VEL44412.1"/>
    </source>
</evidence>
<gene>
    <name evidence="1" type="ORF">PXEA_LOCUS37852</name>
</gene>
<reference evidence="1" key="1">
    <citation type="submission" date="2018-11" db="EMBL/GenBank/DDBJ databases">
        <authorList>
            <consortium name="Pathogen Informatics"/>
        </authorList>
    </citation>
    <scope>NUCLEOTIDE SEQUENCE</scope>
</reference>
<name>A0A3S5ASS1_9PLAT</name>
<dbReference type="AlphaFoldDB" id="A0A3S5ASS1"/>